<gene>
    <name evidence="7" type="ORF">C8A04DRAFT_30379</name>
</gene>
<evidence type="ECO:0000256" key="6">
    <source>
        <dbReference type="SAM" id="SignalP"/>
    </source>
</evidence>
<evidence type="ECO:0000256" key="2">
    <source>
        <dbReference type="ARBA" id="ARBA00022840"/>
    </source>
</evidence>
<dbReference type="InterPro" id="IPR013126">
    <property type="entry name" value="Hsp_70_fam"/>
</dbReference>
<accession>A0AAN6UZA6</accession>
<dbReference type="InterPro" id="IPR029048">
    <property type="entry name" value="HSP70_C_sf"/>
</dbReference>
<dbReference type="CDD" id="cd10230">
    <property type="entry name" value="ASKHA_NBD_HSP70_HYOU1"/>
    <property type="match status" value="1"/>
</dbReference>
<keyword evidence="1" id="KW-0547">Nucleotide-binding</keyword>
<evidence type="ECO:0000313" key="8">
    <source>
        <dbReference type="Proteomes" id="UP001302676"/>
    </source>
</evidence>
<reference evidence="7" key="1">
    <citation type="journal article" date="2023" name="Mol. Phylogenet. Evol.">
        <title>Genome-scale phylogeny and comparative genomics of the fungal order Sordariales.</title>
        <authorList>
            <person name="Hensen N."/>
            <person name="Bonometti L."/>
            <person name="Westerberg I."/>
            <person name="Brannstrom I.O."/>
            <person name="Guillou S."/>
            <person name="Cros-Aarteil S."/>
            <person name="Calhoun S."/>
            <person name="Haridas S."/>
            <person name="Kuo A."/>
            <person name="Mondo S."/>
            <person name="Pangilinan J."/>
            <person name="Riley R."/>
            <person name="LaButti K."/>
            <person name="Andreopoulos B."/>
            <person name="Lipzen A."/>
            <person name="Chen C."/>
            <person name="Yan M."/>
            <person name="Daum C."/>
            <person name="Ng V."/>
            <person name="Clum A."/>
            <person name="Steindorff A."/>
            <person name="Ohm R.A."/>
            <person name="Martin F."/>
            <person name="Silar P."/>
            <person name="Natvig D.O."/>
            <person name="Lalanne C."/>
            <person name="Gautier V."/>
            <person name="Ament-Velasquez S.L."/>
            <person name="Kruys A."/>
            <person name="Hutchinson M.I."/>
            <person name="Powell A.J."/>
            <person name="Barry K."/>
            <person name="Miller A.N."/>
            <person name="Grigoriev I.V."/>
            <person name="Debuchy R."/>
            <person name="Gladieux P."/>
            <person name="Hiltunen Thoren M."/>
            <person name="Johannesson H."/>
        </authorList>
    </citation>
    <scope>NUCLEOTIDE SEQUENCE</scope>
    <source>
        <strain evidence="7">CBS 141.50</strain>
    </source>
</reference>
<proteinExistence type="predicted"/>
<evidence type="ECO:0000256" key="3">
    <source>
        <dbReference type="ARBA" id="ARBA00023186"/>
    </source>
</evidence>
<name>A0AAN6UZA6_9PEZI</name>
<evidence type="ECO:0000256" key="1">
    <source>
        <dbReference type="ARBA" id="ARBA00022741"/>
    </source>
</evidence>
<dbReference type="Gene3D" id="3.30.420.40">
    <property type="match status" value="2"/>
</dbReference>
<dbReference type="PANTHER" id="PTHR45639:SF3">
    <property type="entry name" value="HYPOXIA UP-REGULATED PROTEIN 1"/>
    <property type="match status" value="1"/>
</dbReference>
<evidence type="ECO:0000256" key="4">
    <source>
        <dbReference type="SAM" id="Coils"/>
    </source>
</evidence>
<feature type="region of interest" description="Disordered" evidence="5">
    <location>
        <begin position="602"/>
        <end position="654"/>
    </location>
</feature>
<reference evidence="7" key="2">
    <citation type="submission" date="2023-05" db="EMBL/GenBank/DDBJ databases">
        <authorList>
            <consortium name="Lawrence Berkeley National Laboratory"/>
            <person name="Steindorff A."/>
            <person name="Hensen N."/>
            <person name="Bonometti L."/>
            <person name="Westerberg I."/>
            <person name="Brannstrom I.O."/>
            <person name="Guillou S."/>
            <person name="Cros-Aarteil S."/>
            <person name="Calhoun S."/>
            <person name="Haridas S."/>
            <person name="Kuo A."/>
            <person name="Mondo S."/>
            <person name="Pangilinan J."/>
            <person name="Riley R."/>
            <person name="Labutti K."/>
            <person name="Andreopoulos B."/>
            <person name="Lipzen A."/>
            <person name="Chen C."/>
            <person name="Yanf M."/>
            <person name="Daum C."/>
            <person name="Ng V."/>
            <person name="Clum A."/>
            <person name="Ohm R."/>
            <person name="Martin F."/>
            <person name="Silar P."/>
            <person name="Natvig D."/>
            <person name="Lalanne C."/>
            <person name="Gautier V."/>
            <person name="Ament-Velasquez S.L."/>
            <person name="Kruys A."/>
            <person name="Hutchinson M.I."/>
            <person name="Powell A.J."/>
            <person name="Barry K."/>
            <person name="Miller A.N."/>
            <person name="Grigoriev I.V."/>
            <person name="Debuchy R."/>
            <person name="Gladieux P."/>
            <person name="Thoren M.H."/>
            <person name="Johannesson H."/>
        </authorList>
    </citation>
    <scope>NUCLEOTIDE SEQUENCE</scope>
    <source>
        <strain evidence="7">CBS 141.50</strain>
    </source>
</reference>
<dbReference type="Proteomes" id="UP001302676">
    <property type="component" value="Unassembled WGS sequence"/>
</dbReference>
<protein>
    <submittedName>
        <fullName evidence="7">Hsp70 protein-domain-containing protein</fullName>
    </submittedName>
</protein>
<dbReference type="PRINTS" id="PR00301">
    <property type="entry name" value="HEATSHOCK70"/>
</dbReference>
<dbReference type="FunFam" id="1.20.1270.10:FF:000002">
    <property type="entry name" value="Heat shock 70 kDa protein 4"/>
    <property type="match status" value="1"/>
</dbReference>
<comment type="caution">
    <text evidence="7">The sequence shown here is derived from an EMBL/GenBank/DDBJ whole genome shotgun (WGS) entry which is preliminary data.</text>
</comment>
<dbReference type="RefSeq" id="XP_062635348.1">
    <property type="nucleotide sequence ID" value="XM_062781358.1"/>
</dbReference>
<dbReference type="InterPro" id="IPR043129">
    <property type="entry name" value="ATPase_NBD"/>
</dbReference>
<dbReference type="Gene3D" id="3.30.30.30">
    <property type="match status" value="1"/>
</dbReference>
<feature type="compositionally biased region" description="Acidic residues" evidence="5">
    <location>
        <begin position="606"/>
        <end position="620"/>
    </location>
</feature>
<feature type="region of interest" description="Disordered" evidence="5">
    <location>
        <begin position="820"/>
        <end position="869"/>
    </location>
</feature>
<dbReference type="GeneID" id="87817971"/>
<organism evidence="7 8">
    <name type="scientific">Dichotomopilus funicola</name>
    <dbReference type="NCBI Taxonomy" id="1934379"/>
    <lineage>
        <taxon>Eukaryota</taxon>
        <taxon>Fungi</taxon>
        <taxon>Dikarya</taxon>
        <taxon>Ascomycota</taxon>
        <taxon>Pezizomycotina</taxon>
        <taxon>Sordariomycetes</taxon>
        <taxon>Sordariomycetidae</taxon>
        <taxon>Sordariales</taxon>
        <taxon>Chaetomiaceae</taxon>
        <taxon>Dichotomopilus</taxon>
    </lineage>
</organism>
<dbReference type="GO" id="GO:0005524">
    <property type="term" value="F:ATP binding"/>
    <property type="evidence" value="ECO:0007669"/>
    <property type="project" value="UniProtKB-KW"/>
</dbReference>
<dbReference type="GO" id="GO:0034663">
    <property type="term" value="C:endoplasmic reticulum chaperone complex"/>
    <property type="evidence" value="ECO:0007669"/>
    <property type="project" value="TreeGrafter"/>
</dbReference>
<feature type="region of interest" description="Disordered" evidence="5">
    <location>
        <begin position="935"/>
        <end position="1032"/>
    </location>
</feature>
<feature type="signal peptide" evidence="6">
    <location>
        <begin position="1"/>
        <end position="27"/>
    </location>
</feature>
<feature type="compositionally biased region" description="Basic and acidic residues" evidence="5">
    <location>
        <begin position="1017"/>
        <end position="1032"/>
    </location>
</feature>
<dbReference type="Gene3D" id="1.20.1270.10">
    <property type="match status" value="1"/>
</dbReference>
<dbReference type="FunFam" id="3.90.640.10:FF:000039">
    <property type="entry name" value="Hsp70 family chaperone Lhs1/Orp150"/>
    <property type="match status" value="1"/>
</dbReference>
<dbReference type="PANTHER" id="PTHR45639">
    <property type="entry name" value="HSC70CB, ISOFORM G-RELATED"/>
    <property type="match status" value="1"/>
</dbReference>
<feature type="chain" id="PRO_5042902256" evidence="6">
    <location>
        <begin position="28"/>
        <end position="1032"/>
    </location>
</feature>
<keyword evidence="2" id="KW-0067">ATP-binding</keyword>
<feature type="compositionally biased region" description="Low complexity" evidence="5">
    <location>
        <begin position="621"/>
        <end position="648"/>
    </location>
</feature>
<keyword evidence="8" id="KW-1185">Reference proteome</keyword>
<keyword evidence="4" id="KW-0175">Coiled coil</keyword>
<evidence type="ECO:0000313" key="7">
    <source>
        <dbReference type="EMBL" id="KAK4141977.1"/>
    </source>
</evidence>
<dbReference type="Pfam" id="PF00012">
    <property type="entry name" value="HSP70"/>
    <property type="match status" value="1"/>
</dbReference>
<dbReference type="SUPFAM" id="SSF53067">
    <property type="entry name" value="Actin-like ATPase domain"/>
    <property type="match status" value="2"/>
</dbReference>
<feature type="compositionally biased region" description="Basic residues" evidence="5">
    <location>
        <begin position="942"/>
        <end position="960"/>
    </location>
</feature>
<keyword evidence="3" id="KW-0143">Chaperone</keyword>
<feature type="coiled-coil region" evidence="4">
    <location>
        <begin position="756"/>
        <end position="783"/>
    </location>
</feature>
<dbReference type="Gene3D" id="3.90.640.10">
    <property type="entry name" value="Actin, Chain A, domain 4"/>
    <property type="match status" value="1"/>
</dbReference>
<evidence type="ECO:0000256" key="5">
    <source>
        <dbReference type="SAM" id="MobiDB-lite"/>
    </source>
</evidence>
<feature type="compositionally biased region" description="Low complexity" evidence="5">
    <location>
        <begin position="820"/>
        <end position="835"/>
    </location>
</feature>
<feature type="compositionally biased region" description="Basic and acidic residues" evidence="5">
    <location>
        <begin position="992"/>
        <end position="1007"/>
    </location>
</feature>
<dbReference type="GO" id="GO:0140662">
    <property type="term" value="F:ATP-dependent protein folding chaperone"/>
    <property type="evidence" value="ECO:0007669"/>
    <property type="project" value="InterPro"/>
</dbReference>
<dbReference type="SUPFAM" id="SSF100934">
    <property type="entry name" value="Heat shock protein 70kD (HSP70), C-terminal subdomain"/>
    <property type="match status" value="1"/>
</dbReference>
<dbReference type="EMBL" id="MU853603">
    <property type="protein sequence ID" value="KAK4141977.1"/>
    <property type="molecule type" value="Genomic_DNA"/>
</dbReference>
<dbReference type="AlphaFoldDB" id="A0AAN6UZA6"/>
<dbReference type="GO" id="GO:0030968">
    <property type="term" value="P:endoplasmic reticulum unfolded protein response"/>
    <property type="evidence" value="ECO:0007669"/>
    <property type="project" value="TreeGrafter"/>
</dbReference>
<sequence>MARHQPNLTPLARLLAFFLFLAPQVLAVSAVVGIDLGTEYIKAALVKPGIPLEIVLTKDSRRKEISAVTFKPTPGGPKQGAFPERAYGSDAMALAPRFPGDVYPNLKALLGLPADSAEVKEYASRHPALKVVTHELKGTAAFQSAGAFTAEEEAWLVEELLAMELQSIRANAEELAGSGSSVRSAVLTVPVYYTVEEKRAVELAAELAGLKVLSLISDGVAVGLHYATSRQFPNINEGGKPEHHMVFDMGAGSTKATVLRFQSRTVKDVGKFNKTVQDVQVVGSGWDRTLGGDALNYLIVDDMIAQFASSPKAKSAAVEADAVKAHGRTIAKLTKEAERIRHVLSANQNTQASFEGLYDDVDFKYKVTRADFEEMATTHAERVAVAVQNALTASGIELKDLDSVILHGGATRTPFVQKELEKVFGADRLRTNVNSDEAAVFGAGFRAAELSPSFRVKEIRVGESAAYPAGIKWKTDEGKEKQQRLWTATSHLGAAAKEITFTNRDDFVVTFYQNVPASASDAGLVDAETKVLTTKNLTASVAELVEKHKCDKEEIKLKLSARLASENGEVDVLNVSVECEAESKEGFVDGVKNLFGFGKKEQQPLSDDEAAEEIETETVTETESSSATESATASTSTGTASEASASESADTKATPKKELVVIPVQFTLEKAGVPQLTKAGLTSLKDRLKAFEASDKTRRLREEALNQLEAYTYKVRELLDKEDFISYSTEAERETLQQKTSEASDWLYDDGADAPREELKARLKELQGLAAPIEKRLEEATKRPELLKGLQDALKATKDFIIDIKNRIDEYEAWHSSASASASSSTAEPSLETTAPPTPSGDFDGLEDDDGVTTTQASTAMDDVLADRGPVPPLYTLEDLKASEDAYEAITAWLEEKIPAQEKLGATDDPILLVKDLKERREKLDKVGMDLALKGVKNFEKKGKKSDKKTEKKKAGKKAKASGTESAAKPGQTVKIQPGEDGKMPTQEELEELLKGFMKEAEEKQQAEEQQQQQEQPKGEAVEEKQETHDEL</sequence>
<keyword evidence="6" id="KW-0732">Signal</keyword>